<evidence type="ECO:0000313" key="1">
    <source>
        <dbReference type="EMBL" id="MPC20497.1"/>
    </source>
</evidence>
<proteinExistence type="predicted"/>
<organism evidence="1 2">
    <name type="scientific">Portunus trituberculatus</name>
    <name type="common">Swimming crab</name>
    <name type="synonym">Neptunus trituberculatus</name>
    <dbReference type="NCBI Taxonomy" id="210409"/>
    <lineage>
        <taxon>Eukaryota</taxon>
        <taxon>Metazoa</taxon>
        <taxon>Ecdysozoa</taxon>
        <taxon>Arthropoda</taxon>
        <taxon>Crustacea</taxon>
        <taxon>Multicrustacea</taxon>
        <taxon>Malacostraca</taxon>
        <taxon>Eumalacostraca</taxon>
        <taxon>Eucarida</taxon>
        <taxon>Decapoda</taxon>
        <taxon>Pleocyemata</taxon>
        <taxon>Brachyura</taxon>
        <taxon>Eubrachyura</taxon>
        <taxon>Portunoidea</taxon>
        <taxon>Portunidae</taxon>
        <taxon>Portuninae</taxon>
        <taxon>Portunus</taxon>
    </lineage>
</organism>
<dbReference type="SUPFAM" id="SSF117892">
    <property type="entry name" value="Band 7/SPFH domain"/>
    <property type="match status" value="1"/>
</dbReference>
<dbReference type="InterPro" id="IPR036013">
    <property type="entry name" value="Band_7/SPFH_dom_sf"/>
</dbReference>
<dbReference type="Gene3D" id="3.30.479.30">
    <property type="entry name" value="Band 7 domain"/>
    <property type="match status" value="1"/>
</dbReference>
<accession>A0A5B7DH43</accession>
<evidence type="ECO:0000313" key="2">
    <source>
        <dbReference type="Proteomes" id="UP000324222"/>
    </source>
</evidence>
<dbReference type="Proteomes" id="UP000324222">
    <property type="component" value="Unassembled WGS sequence"/>
</dbReference>
<keyword evidence="2" id="KW-1185">Reference proteome</keyword>
<dbReference type="EMBL" id="VSRR010000877">
    <property type="protein sequence ID" value="MPC20497.1"/>
    <property type="molecule type" value="Genomic_DNA"/>
</dbReference>
<name>A0A5B7DH43_PORTR</name>
<sequence length="106" mass="11316">MAGGVARARVCLLVLVHCRISRGPRHGEFVTCGNVDYFHAEARDSVTISVEAVVYYRVSDPIAAKNNVEDYRINTVTLGRAAGQAGGGLGCTAPPVARRRAPLGRH</sequence>
<reference evidence="1 2" key="1">
    <citation type="submission" date="2019-05" db="EMBL/GenBank/DDBJ databases">
        <title>Another draft genome of Portunus trituberculatus and its Hox gene families provides insights of decapod evolution.</title>
        <authorList>
            <person name="Jeong J.-H."/>
            <person name="Song I."/>
            <person name="Kim S."/>
            <person name="Choi T."/>
            <person name="Kim D."/>
            <person name="Ryu S."/>
            <person name="Kim W."/>
        </authorList>
    </citation>
    <scope>NUCLEOTIDE SEQUENCE [LARGE SCALE GENOMIC DNA]</scope>
    <source>
        <tissue evidence="1">Muscle</tissue>
    </source>
</reference>
<gene>
    <name evidence="1" type="primary">unc-1</name>
    <name evidence="1" type="ORF">E2C01_013443</name>
</gene>
<protein>
    <submittedName>
        <fullName evidence="1">Protein unc-1</fullName>
    </submittedName>
</protein>
<dbReference type="AlphaFoldDB" id="A0A5B7DH43"/>
<comment type="caution">
    <text evidence="1">The sequence shown here is derived from an EMBL/GenBank/DDBJ whole genome shotgun (WGS) entry which is preliminary data.</text>
</comment>